<dbReference type="KEGG" id="cip:FZC35_02320"/>
<comment type="similarity">
    <text evidence="1 4">Belongs to the universal ribosomal protein uL15 family.</text>
</comment>
<evidence type="ECO:0000259" key="6">
    <source>
        <dbReference type="Pfam" id="PF00828"/>
    </source>
</evidence>
<evidence type="ECO:0000313" key="7">
    <source>
        <dbReference type="EMBL" id="QEK38193.1"/>
    </source>
</evidence>
<dbReference type="HAMAP" id="MF_01341">
    <property type="entry name" value="Ribosomal_uL15"/>
    <property type="match status" value="1"/>
</dbReference>
<proteinExistence type="inferred from homology"/>
<evidence type="ECO:0000313" key="8">
    <source>
        <dbReference type="Proteomes" id="UP000325155"/>
    </source>
</evidence>
<keyword evidence="2 4" id="KW-0689">Ribosomal protein</keyword>
<protein>
    <recommendedName>
        <fullName evidence="4">Large ribosomal subunit protein uL15</fullName>
    </recommendedName>
</protein>
<accession>A0A5C0UEX4</accession>
<dbReference type="GO" id="GO:0019843">
    <property type="term" value="F:rRNA binding"/>
    <property type="evidence" value="ECO:0007669"/>
    <property type="project" value="UniProtKB-UniRule"/>
</dbReference>
<dbReference type="GO" id="GO:0003735">
    <property type="term" value="F:structural constituent of ribosome"/>
    <property type="evidence" value="ECO:0007669"/>
    <property type="project" value="InterPro"/>
</dbReference>
<dbReference type="InterPro" id="IPR036227">
    <property type="entry name" value="Ribosomal_uL15/eL18_sf"/>
</dbReference>
<organism evidence="7 8">
    <name type="scientific">Candidatus Cytomitobacter indipagum</name>
    <dbReference type="NCBI Taxonomy" id="2601575"/>
    <lineage>
        <taxon>Bacteria</taxon>
        <taxon>Pseudomonadati</taxon>
        <taxon>Pseudomonadota</taxon>
        <taxon>Alphaproteobacteria</taxon>
        <taxon>Holosporales</taxon>
        <taxon>Holosporaceae</taxon>
        <taxon>Candidatus Cytomitobacter</taxon>
    </lineage>
</organism>
<dbReference type="Pfam" id="PF00828">
    <property type="entry name" value="Ribosomal_L27A"/>
    <property type="match status" value="1"/>
</dbReference>
<dbReference type="PANTHER" id="PTHR12934:SF11">
    <property type="entry name" value="LARGE RIBOSOMAL SUBUNIT PROTEIN UL15M"/>
    <property type="match status" value="1"/>
</dbReference>
<dbReference type="InterPro" id="IPR005749">
    <property type="entry name" value="Ribosomal_uL15_bac-type"/>
</dbReference>
<dbReference type="Gene3D" id="3.100.10.10">
    <property type="match status" value="1"/>
</dbReference>
<gene>
    <name evidence="4" type="primary">rplO</name>
    <name evidence="7" type="ORF">FZC35_02320</name>
</gene>
<dbReference type="Proteomes" id="UP000325155">
    <property type="component" value="Chromosome"/>
</dbReference>
<keyword evidence="3 4" id="KW-0687">Ribonucleoprotein</keyword>
<evidence type="ECO:0000256" key="3">
    <source>
        <dbReference type="ARBA" id="ARBA00023274"/>
    </source>
</evidence>
<dbReference type="OrthoDB" id="9810293at2"/>
<name>A0A5C0UEX4_9PROT</name>
<feature type="region of interest" description="Disordered" evidence="5">
    <location>
        <begin position="16"/>
        <end position="36"/>
    </location>
</feature>
<dbReference type="RefSeq" id="WP_148981040.1">
    <property type="nucleotide sequence ID" value="NZ_CP043315.1"/>
</dbReference>
<dbReference type="EMBL" id="CP043315">
    <property type="protein sequence ID" value="QEK38193.1"/>
    <property type="molecule type" value="Genomic_DNA"/>
</dbReference>
<comment type="function">
    <text evidence="4">Binds to the 23S rRNA.</text>
</comment>
<dbReference type="SUPFAM" id="SSF52080">
    <property type="entry name" value="Ribosomal proteins L15p and L18e"/>
    <property type="match status" value="1"/>
</dbReference>
<feature type="compositionally biased region" description="Gly residues" evidence="5">
    <location>
        <begin position="19"/>
        <end position="33"/>
    </location>
</feature>
<comment type="subunit">
    <text evidence="4">Part of the 50S ribosomal subunit.</text>
</comment>
<keyword evidence="4" id="KW-0699">rRNA-binding</keyword>
<dbReference type="InterPro" id="IPR021131">
    <property type="entry name" value="Ribosomal_uL15/eL18"/>
</dbReference>
<dbReference type="AlphaFoldDB" id="A0A5C0UEX4"/>
<keyword evidence="4" id="KW-0694">RNA-binding</keyword>
<dbReference type="NCBIfam" id="TIGR01071">
    <property type="entry name" value="rplO_bact"/>
    <property type="match status" value="1"/>
</dbReference>
<evidence type="ECO:0000256" key="4">
    <source>
        <dbReference type="HAMAP-Rule" id="MF_01341"/>
    </source>
</evidence>
<dbReference type="InterPro" id="IPR030878">
    <property type="entry name" value="Ribosomal_uL15"/>
</dbReference>
<evidence type="ECO:0000256" key="5">
    <source>
        <dbReference type="SAM" id="MobiDB-lite"/>
    </source>
</evidence>
<dbReference type="GO" id="GO:0015934">
    <property type="term" value="C:large ribosomal subunit"/>
    <property type="evidence" value="ECO:0007669"/>
    <property type="project" value="InterPro"/>
</dbReference>
<dbReference type="GO" id="GO:0006412">
    <property type="term" value="P:translation"/>
    <property type="evidence" value="ECO:0007669"/>
    <property type="project" value="UniProtKB-UniRule"/>
</dbReference>
<evidence type="ECO:0000256" key="2">
    <source>
        <dbReference type="ARBA" id="ARBA00022980"/>
    </source>
</evidence>
<evidence type="ECO:0000256" key="1">
    <source>
        <dbReference type="ARBA" id="ARBA00007320"/>
    </source>
</evidence>
<dbReference type="PANTHER" id="PTHR12934">
    <property type="entry name" value="50S RIBOSOMAL PROTEIN L15"/>
    <property type="match status" value="1"/>
</dbReference>
<feature type="domain" description="Large ribosomal subunit protein uL15/eL18" evidence="6">
    <location>
        <begin position="76"/>
        <end position="148"/>
    </location>
</feature>
<sequence length="150" mass="16312">MTLNLIKPSNIKNRKRVGRGIGSGTGKTAGAGHKGQCARSGVSINGFEGGQTPIYRRLPKIGFTSWKKVNDNTYILNIHDLLFAFQKGTLNKSDTIDMDVLKKAKIVKSEKKVKLIGKSKIDFPIKIKLNSITSGAQESIESANGVVEKI</sequence>
<reference evidence="7 8" key="1">
    <citation type="submission" date="2019-08" db="EMBL/GenBank/DDBJ databases">
        <title>Highly reduced genomes of protist endosymbionts show evolutionary convergence.</title>
        <authorList>
            <person name="George E."/>
            <person name="Husnik F."/>
            <person name="Tashyreva D."/>
            <person name="Prokopchuk G."/>
            <person name="Horak A."/>
            <person name="Kwong W.K."/>
            <person name="Lukes J."/>
            <person name="Keeling P.J."/>
        </authorList>
    </citation>
    <scope>NUCLEOTIDE SEQUENCE [LARGE SCALE GENOMIC DNA]</scope>
    <source>
        <strain evidence="7">1605</strain>
    </source>
</reference>
<keyword evidence="8" id="KW-1185">Reference proteome</keyword>